<sequence length="191" mass="21227">MPKFNEPESIGNEVARPAGDNLVQPRAEMVVVLAQQGMGRNEISRRTGIPWASVTRIAKANGITFDTSQTEVALRARIAQLKQAQAGIALGLHEDIAVARMLLRTARTHRDYAFASKAIGDLTQAAQRMTPEVSEQDEIDETKQFLMDLKSAIALEIGQFEQEHGVPFDSPEAREILNKMRYQEANQDEQP</sequence>
<comment type="caution">
    <text evidence="1">The sequence shown here is derived from an EMBL/GenBank/DDBJ whole genome shotgun (WGS) entry which is preliminary data.</text>
</comment>
<gene>
    <name evidence="1" type="ORF">GCM10010451_32670</name>
</gene>
<reference evidence="2" key="1">
    <citation type="journal article" date="2019" name="Int. J. Syst. Evol. Microbiol.">
        <title>The Global Catalogue of Microorganisms (GCM) 10K type strain sequencing project: providing services to taxonomists for standard genome sequencing and annotation.</title>
        <authorList>
            <consortium name="The Broad Institute Genomics Platform"/>
            <consortium name="The Broad Institute Genome Sequencing Center for Infectious Disease"/>
            <person name="Wu L."/>
            <person name="Ma J."/>
        </authorList>
    </citation>
    <scope>NUCLEOTIDE SEQUENCE [LARGE SCALE GENOMIC DNA]</scope>
    <source>
        <strain evidence="2">JCM 9095</strain>
    </source>
</reference>
<evidence type="ECO:0000313" key="1">
    <source>
        <dbReference type="EMBL" id="GAA3180968.1"/>
    </source>
</evidence>
<evidence type="ECO:0000313" key="2">
    <source>
        <dbReference type="Proteomes" id="UP001501866"/>
    </source>
</evidence>
<dbReference type="EMBL" id="BAAAUH010000022">
    <property type="protein sequence ID" value="GAA3180968.1"/>
    <property type="molecule type" value="Genomic_DNA"/>
</dbReference>
<dbReference type="Proteomes" id="UP001501866">
    <property type="component" value="Unassembled WGS sequence"/>
</dbReference>
<keyword evidence="2" id="KW-1185">Reference proteome</keyword>
<organism evidence="1 2">
    <name type="scientific">Streptomyces virens</name>
    <dbReference type="NCBI Taxonomy" id="285572"/>
    <lineage>
        <taxon>Bacteria</taxon>
        <taxon>Bacillati</taxon>
        <taxon>Actinomycetota</taxon>
        <taxon>Actinomycetes</taxon>
        <taxon>Kitasatosporales</taxon>
        <taxon>Streptomycetaceae</taxon>
        <taxon>Streptomyces</taxon>
    </lineage>
</organism>
<dbReference type="RefSeq" id="WP_161176284.1">
    <property type="nucleotide sequence ID" value="NZ_BAAAUH010000022.1"/>
</dbReference>
<proteinExistence type="predicted"/>
<accession>A0ABP6PM07</accession>
<name>A0ABP6PM07_9ACTN</name>
<protein>
    <submittedName>
        <fullName evidence="1">Uncharacterized protein</fullName>
    </submittedName>
</protein>